<organism evidence="2">
    <name type="scientific">uncultured Methanosarcinales archaeon</name>
    <dbReference type="NCBI Taxonomy" id="183757"/>
    <lineage>
        <taxon>Archaea</taxon>
        <taxon>Methanobacteriati</taxon>
        <taxon>Methanobacteriota</taxon>
        <taxon>Stenosarchaea group</taxon>
        <taxon>Methanomicrobia</taxon>
        <taxon>Methanosarcinales</taxon>
        <taxon>environmental samples</taxon>
    </lineage>
</organism>
<gene>
    <name evidence="2" type="ORF">NCGJLENL_00008</name>
</gene>
<keyword evidence="1" id="KW-0175">Coiled coil</keyword>
<protein>
    <recommendedName>
        <fullName evidence="3">DUF4145 domain-containing protein</fullName>
    </recommendedName>
</protein>
<proteinExistence type="predicted"/>
<evidence type="ECO:0000313" key="2">
    <source>
        <dbReference type="EMBL" id="QNT35524.1"/>
    </source>
</evidence>
<feature type="coiled-coil region" evidence="1">
    <location>
        <begin position="4"/>
        <end position="31"/>
    </location>
</feature>
<evidence type="ECO:0008006" key="3">
    <source>
        <dbReference type="Google" id="ProtNLM"/>
    </source>
</evidence>
<sequence length="262" mass="30168">MSDIQILKRKINELEALADEIEKGGKELIEKAPLQYESHVSSFFPNHRWGTLSEDIKELQREVVRKYQRWYSLAYQLIKEYLPEKEAEFVEHYEDKTHSSVKKGAIDYLQLRSSQYTGDKPKIIESFVDKFEIQRSILLSIPDVAEIKELNLRRLISADFVETEIEQAEMLFKSGFPRAAGTLAGVALEKHLKTLCDNNGVSYKPKDTIEPLAQALYKANILDISELKKVQYLASIRNKCSHPDDITMDEVKSLIGEVKKFV</sequence>
<dbReference type="EMBL" id="MT776525">
    <property type="protein sequence ID" value="QNT35524.1"/>
    <property type="molecule type" value="Genomic_DNA"/>
</dbReference>
<accession>A0A7H1KNL0</accession>
<reference evidence="2" key="1">
    <citation type="submission" date="2020-07" db="EMBL/GenBank/DDBJ databases">
        <title>Unique genomic features of the anaerobic methanotrophic archaea.</title>
        <authorList>
            <person name="Chadwick G.L."/>
            <person name="Skennerton C.T."/>
            <person name="Laso-Perez R."/>
            <person name="Leu A.O."/>
            <person name="Speth D.R."/>
            <person name="Yu H."/>
            <person name="Morgan-Lang C."/>
            <person name="Hatzenpichler R."/>
            <person name="Goudeau D."/>
            <person name="Malmstrom R."/>
            <person name="Brazelton W.J."/>
            <person name="Woyke T."/>
            <person name="Hallam S.J."/>
            <person name="Tyson G.W."/>
            <person name="Wegener G."/>
            <person name="Boetius A."/>
            <person name="Orphan V."/>
        </authorList>
    </citation>
    <scope>NUCLEOTIDE SEQUENCE</scope>
</reference>
<evidence type="ECO:0000256" key="1">
    <source>
        <dbReference type="SAM" id="Coils"/>
    </source>
</evidence>
<dbReference type="AlphaFoldDB" id="A0A7H1KNL0"/>
<name>A0A7H1KNL0_9EURY</name>